<dbReference type="OrthoDB" id="529758at2759"/>
<accession>D8U6U5</accession>
<reference evidence="2 3" key="1">
    <citation type="journal article" date="2010" name="Science">
        <title>Genomic analysis of organismal complexity in the multicellular green alga Volvox carteri.</title>
        <authorList>
            <person name="Prochnik S.E."/>
            <person name="Umen J."/>
            <person name="Nedelcu A.M."/>
            <person name="Hallmann A."/>
            <person name="Miller S.M."/>
            <person name="Nishii I."/>
            <person name="Ferris P."/>
            <person name="Kuo A."/>
            <person name="Mitros T."/>
            <person name="Fritz-Laylin L.K."/>
            <person name="Hellsten U."/>
            <person name="Chapman J."/>
            <person name="Simakov O."/>
            <person name="Rensing S.A."/>
            <person name="Terry A."/>
            <person name="Pangilinan J."/>
            <person name="Kapitonov V."/>
            <person name="Jurka J."/>
            <person name="Salamov A."/>
            <person name="Shapiro H."/>
            <person name="Schmutz J."/>
            <person name="Grimwood J."/>
            <person name="Lindquist E."/>
            <person name="Lucas S."/>
            <person name="Grigoriev I.V."/>
            <person name="Schmitt R."/>
            <person name="Kirk D."/>
            <person name="Rokhsar D.S."/>
        </authorList>
    </citation>
    <scope>NUCLEOTIDE SEQUENCE [LARGE SCALE GENOMIC DNA]</scope>
    <source>
        <strain evidence="3">f. Nagariensis / Eve</strain>
    </source>
</reference>
<dbReference type="SMART" id="SM01065">
    <property type="entry name" value="CBM_2"/>
    <property type="match status" value="1"/>
</dbReference>
<name>D8U6U5_VOLCA</name>
<dbReference type="InterPro" id="IPR002044">
    <property type="entry name" value="CBM20"/>
</dbReference>
<dbReference type="KEGG" id="vcn:VOLCADRAFT_64732"/>
<dbReference type="Proteomes" id="UP000001058">
    <property type="component" value="Unassembled WGS sequence"/>
</dbReference>
<dbReference type="STRING" id="3068.D8U6U5"/>
<dbReference type="PANTHER" id="PTHR15048:SF0">
    <property type="entry name" value="STARCH-BINDING DOMAIN-CONTAINING PROTEIN 1"/>
    <property type="match status" value="1"/>
</dbReference>
<dbReference type="InterPro" id="IPR013783">
    <property type="entry name" value="Ig-like_fold"/>
</dbReference>
<dbReference type="InterPro" id="IPR013784">
    <property type="entry name" value="Carb-bd-like_fold"/>
</dbReference>
<dbReference type="FunFam" id="2.60.40.10:FF:000552">
    <property type="entry name" value="Related to glucoamylase"/>
    <property type="match status" value="1"/>
</dbReference>
<dbReference type="GO" id="GO:0016020">
    <property type="term" value="C:membrane"/>
    <property type="evidence" value="ECO:0007669"/>
    <property type="project" value="TreeGrafter"/>
</dbReference>
<dbReference type="GeneID" id="9624568"/>
<protein>
    <recommendedName>
        <fullName evidence="1">CBM20 domain-containing protein</fullName>
    </recommendedName>
</protein>
<dbReference type="GO" id="GO:2001070">
    <property type="term" value="F:starch binding"/>
    <property type="evidence" value="ECO:0007669"/>
    <property type="project" value="InterPro"/>
</dbReference>
<dbReference type="AlphaFoldDB" id="D8U6U5"/>
<organism evidence="3">
    <name type="scientific">Volvox carteri f. nagariensis</name>
    <dbReference type="NCBI Taxonomy" id="3068"/>
    <lineage>
        <taxon>Eukaryota</taxon>
        <taxon>Viridiplantae</taxon>
        <taxon>Chlorophyta</taxon>
        <taxon>core chlorophytes</taxon>
        <taxon>Chlorophyceae</taxon>
        <taxon>CS clade</taxon>
        <taxon>Chlamydomonadales</taxon>
        <taxon>Volvocaceae</taxon>
        <taxon>Volvox</taxon>
    </lineage>
</organism>
<dbReference type="PANTHER" id="PTHR15048">
    <property type="entry name" value="STARCH-BINDING DOMAIN-CONTAINING PROTEIN 1"/>
    <property type="match status" value="1"/>
</dbReference>
<feature type="non-terminal residue" evidence="2">
    <location>
        <position position="92"/>
    </location>
</feature>
<dbReference type="EMBL" id="GL378363">
    <property type="protein sequence ID" value="EFJ44573.1"/>
    <property type="molecule type" value="Genomic_DNA"/>
</dbReference>
<dbReference type="RefSeq" id="XP_002954423.1">
    <property type="nucleotide sequence ID" value="XM_002954377.1"/>
</dbReference>
<dbReference type="Pfam" id="PF00686">
    <property type="entry name" value="CBM_20"/>
    <property type="match status" value="1"/>
</dbReference>
<dbReference type="SUPFAM" id="SSF49452">
    <property type="entry name" value="Starch-binding domain-like"/>
    <property type="match status" value="1"/>
</dbReference>
<dbReference type="PROSITE" id="PS51166">
    <property type="entry name" value="CBM20"/>
    <property type="match status" value="1"/>
</dbReference>
<evidence type="ECO:0000259" key="1">
    <source>
        <dbReference type="PROSITE" id="PS51166"/>
    </source>
</evidence>
<dbReference type="InParanoid" id="D8U6U5"/>
<proteinExistence type="predicted"/>
<dbReference type="Gene3D" id="2.60.40.10">
    <property type="entry name" value="Immunoglobulins"/>
    <property type="match status" value="1"/>
</dbReference>
<sequence length="92" mass="10282">MCSSFTTLAVNVSFKVEYKCPYGQSLTLVGDTAPLGNWSAKRGQRMHWSRGDTWSCNVMLPAGSTVECKYVVVDEQGKEQRWQEGSNMVVEV</sequence>
<feature type="domain" description="CBM20" evidence="1">
    <location>
        <begin position="4"/>
        <end position="92"/>
    </location>
</feature>
<dbReference type="CDD" id="cd05467">
    <property type="entry name" value="CBM20"/>
    <property type="match status" value="1"/>
</dbReference>
<gene>
    <name evidence="2" type="ORF">VOLCADRAFT_64732</name>
</gene>
<evidence type="ECO:0000313" key="3">
    <source>
        <dbReference type="Proteomes" id="UP000001058"/>
    </source>
</evidence>
<evidence type="ECO:0000313" key="2">
    <source>
        <dbReference type="EMBL" id="EFJ44573.1"/>
    </source>
</evidence>
<keyword evidence="3" id="KW-1185">Reference proteome</keyword>